<dbReference type="PROSITE" id="PS51312">
    <property type="entry name" value="SB"/>
    <property type="match status" value="1"/>
</dbReference>
<feature type="compositionally biased region" description="Low complexity" evidence="8">
    <location>
        <begin position="281"/>
        <end position="293"/>
    </location>
</feature>
<feature type="domain" description="UEV" evidence="10">
    <location>
        <begin position="4"/>
        <end position="149"/>
    </location>
</feature>
<dbReference type="PANTHER" id="PTHR23306">
    <property type="entry name" value="TUMOR SUSCEPTIBILITY GENE 101 PROTEIN-RELATED"/>
    <property type="match status" value="1"/>
</dbReference>
<evidence type="ECO:0000256" key="6">
    <source>
        <dbReference type="ARBA" id="ARBA00023054"/>
    </source>
</evidence>
<evidence type="ECO:0000313" key="11">
    <source>
        <dbReference type="EMBL" id="TIB16011.1"/>
    </source>
</evidence>
<evidence type="ECO:0000259" key="9">
    <source>
        <dbReference type="PROSITE" id="PS51312"/>
    </source>
</evidence>
<feature type="domain" description="SB" evidence="9">
    <location>
        <begin position="418"/>
        <end position="486"/>
    </location>
</feature>
<evidence type="ECO:0000256" key="7">
    <source>
        <dbReference type="PROSITE-ProRule" id="PRU00644"/>
    </source>
</evidence>
<dbReference type="Gene3D" id="6.10.140.820">
    <property type="match status" value="1"/>
</dbReference>
<dbReference type="GO" id="GO:0043162">
    <property type="term" value="P:ubiquitin-dependent protein catabolic process via the multivesicular body sorting pathway"/>
    <property type="evidence" value="ECO:0007669"/>
    <property type="project" value="UniProtKB-ARBA"/>
</dbReference>
<dbReference type="Proteomes" id="UP000306954">
    <property type="component" value="Unassembled WGS sequence"/>
</dbReference>
<comment type="similarity">
    <text evidence="2">Belongs to the ubiquitin-conjugating enzyme family. UEV subfamily.</text>
</comment>
<evidence type="ECO:0000256" key="2">
    <source>
        <dbReference type="ARBA" id="ARBA00009594"/>
    </source>
</evidence>
<dbReference type="AlphaFoldDB" id="A0A4T0HNJ1"/>
<dbReference type="Pfam" id="PF09454">
    <property type="entry name" value="Vps23_core"/>
    <property type="match status" value="1"/>
</dbReference>
<evidence type="ECO:0000313" key="12">
    <source>
        <dbReference type="Proteomes" id="UP000306954"/>
    </source>
</evidence>
<dbReference type="PROSITE" id="PS51322">
    <property type="entry name" value="UEV"/>
    <property type="match status" value="1"/>
</dbReference>
<comment type="caution">
    <text evidence="11">The sequence shown here is derived from an EMBL/GenBank/DDBJ whole genome shotgun (WGS) entry which is preliminary data.</text>
</comment>
<evidence type="ECO:0000256" key="4">
    <source>
        <dbReference type="ARBA" id="ARBA00022753"/>
    </source>
</evidence>
<name>A0A4T0HNJ1_WALIC</name>
<dbReference type="CDD" id="cd11685">
    <property type="entry name" value="UEV_TSG101-like"/>
    <property type="match status" value="1"/>
</dbReference>
<dbReference type="InterPro" id="IPR016135">
    <property type="entry name" value="UBQ-conjugating_enzyme/RWD"/>
</dbReference>
<dbReference type="InterPro" id="IPR017916">
    <property type="entry name" value="SB_dom"/>
</dbReference>
<evidence type="ECO:0000256" key="1">
    <source>
        <dbReference type="ARBA" id="ARBA00004177"/>
    </source>
</evidence>
<keyword evidence="6" id="KW-0175">Coiled coil</keyword>
<dbReference type="GO" id="GO:0000813">
    <property type="term" value="C:ESCRT I complex"/>
    <property type="evidence" value="ECO:0007669"/>
    <property type="project" value="TreeGrafter"/>
</dbReference>
<evidence type="ECO:0000259" key="10">
    <source>
        <dbReference type="PROSITE" id="PS51322"/>
    </source>
</evidence>
<evidence type="ECO:0000256" key="3">
    <source>
        <dbReference type="ARBA" id="ARBA00022448"/>
    </source>
</evidence>
<dbReference type="InterPro" id="IPR008883">
    <property type="entry name" value="UEV_N"/>
</dbReference>
<dbReference type="GO" id="GO:0043130">
    <property type="term" value="F:ubiquitin binding"/>
    <property type="evidence" value="ECO:0007669"/>
    <property type="project" value="TreeGrafter"/>
</dbReference>
<organism evidence="11 12">
    <name type="scientific">Wallemia ichthyophaga</name>
    <dbReference type="NCBI Taxonomy" id="245174"/>
    <lineage>
        <taxon>Eukaryota</taxon>
        <taxon>Fungi</taxon>
        <taxon>Dikarya</taxon>
        <taxon>Basidiomycota</taxon>
        <taxon>Wallemiomycotina</taxon>
        <taxon>Wallemiomycetes</taxon>
        <taxon>Wallemiales</taxon>
        <taxon>Wallemiaceae</taxon>
        <taxon>Wallemia</taxon>
    </lineage>
</organism>
<protein>
    <submittedName>
        <fullName evidence="11">Uncharacterized protein</fullName>
    </submittedName>
</protein>
<evidence type="ECO:0000256" key="5">
    <source>
        <dbReference type="ARBA" id="ARBA00022927"/>
    </source>
</evidence>
<keyword evidence="3 7" id="KW-0813">Transport</keyword>
<sequence length="500" mass="54890">MLSDVVIRWLGEVTTHYREQSRVSRDVCGLLEMNETLSPRTEVYTHDNGRSELLVNVYGTLPIQFRDATYNIPLSLWLPLDYPASPPWVYVVPTATMLVRAGHGVESSGLVRSPYVFDWARKPEACNLVDLAYALRNSFEMFPPLYAKPVAHIGEEEQQQSPKSATSPRSSSHEAPTRPYKPPSFSMSPTITPLSWRNEHGNAAGTSQSQSQSPPQRPPPIGAGGLSSPSRSYDLPAPVPAPTLTPSYAQQQASPQPLAVSGSVTDLLTTEPDSIPYQHIPQSQATQTQSPTQIKSQSRTQMKASSSESITPSSKPTRPLNPNTVKLHATIHAILSQKVAHSLENHKQLYDSQQTLKGDLERAREVIVDESARLESVNEICTSVAAKVNDTVNQGIAGLEVGRRRGDIGVDEIVCADNLVSNQLLDLIAEDRAIEDTMYHLGRALNAGKVDLEKVLRAVRELSREQFLKRALCKKIQAGLEGSSDGNALYSCNQTESFHQ</sequence>
<gene>
    <name evidence="11" type="ORF">E3P90_00678</name>
</gene>
<feature type="region of interest" description="Disordered" evidence="8">
    <location>
        <begin position="155"/>
        <end position="322"/>
    </location>
</feature>
<keyword evidence="5 7" id="KW-0653">Protein transport</keyword>
<dbReference type="Gene3D" id="3.10.110.10">
    <property type="entry name" value="Ubiquitin Conjugating Enzyme"/>
    <property type="match status" value="1"/>
</dbReference>
<feature type="compositionally biased region" description="Low complexity" evidence="8">
    <location>
        <begin position="305"/>
        <end position="314"/>
    </location>
</feature>
<dbReference type="GO" id="GO:0006886">
    <property type="term" value="P:intracellular protein transport"/>
    <property type="evidence" value="ECO:0007669"/>
    <property type="project" value="UniProtKB-ARBA"/>
</dbReference>
<dbReference type="SUPFAM" id="SSF140111">
    <property type="entry name" value="Endosomal sorting complex assembly domain"/>
    <property type="match status" value="1"/>
</dbReference>
<proteinExistence type="inferred from homology"/>
<feature type="compositionally biased region" description="Polar residues" evidence="8">
    <location>
        <begin position="294"/>
        <end position="304"/>
    </location>
</feature>
<comment type="subcellular location">
    <subcellularLocation>
        <location evidence="1">Endosome</location>
    </subcellularLocation>
</comment>
<dbReference type="InterPro" id="IPR037202">
    <property type="entry name" value="ESCRT_assembly_dom"/>
</dbReference>
<feature type="compositionally biased region" description="Polar residues" evidence="8">
    <location>
        <begin position="185"/>
        <end position="195"/>
    </location>
</feature>
<feature type="compositionally biased region" description="Polar residues" evidence="8">
    <location>
        <begin position="262"/>
        <end position="272"/>
    </location>
</feature>
<dbReference type="PANTHER" id="PTHR23306:SF3">
    <property type="entry name" value="TUMOR SUPPRESSOR PROTEIN 101"/>
    <property type="match status" value="1"/>
</dbReference>
<reference evidence="11 12" key="1">
    <citation type="submission" date="2019-03" db="EMBL/GenBank/DDBJ databases">
        <title>Sequencing 23 genomes of Wallemia ichthyophaga.</title>
        <authorList>
            <person name="Gostincar C."/>
        </authorList>
    </citation>
    <scope>NUCLEOTIDE SEQUENCE [LARGE SCALE GENOMIC DNA]</scope>
    <source>
        <strain evidence="11 12">EXF-8621</strain>
    </source>
</reference>
<accession>A0A4T0HNJ1</accession>
<feature type="compositionally biased region" description="Low complexity" evidence="8">
    <location>
        <begin position="244"/>
        <end position="261"/>
    </location>
</feature>
<feature type="compositionally biased region" description="Low complexity" evidence="8">
    <location>
        <begin position="161"/>
        <end position="170"/>
    </location>
</feature>
<dbReference type="GO" id="GO:0072666">
    <property type="term" value="P:establishment of protein localization to vacuole"/>
    <property type="evidence" value="ECO:0007669"/>
    <property type="project" value="UniProtKB-ARBA"/>
</dbReference>
<keyword evidence="4" id="KW-0967">Endosome</keyword>
<dbReference type="Pfam" id="PF05743">
    <property type="entry name" value="UEV"/>
    <property type="match status" value="1"/>
</dbReference>
<dbReference type="InterPro" id="IPR052070">
    <property type="entry name" value="ESCRT-I_UEV_domain"/>
</dbReference>
<dbReference type="SUPFAM" id="SSF54495">
    <property type="entry name" value="UBC-like"/>
    <property type="match status" value="1"/>
</dbReference>
<dbReference type="EMBL" id="SPOF01000005">
    <property type="protein sequence ID" value="TIB16011.1"/>
    <property type="molecule type" value="Genomic_DNA"/>
</dbReference>
<evidence type="ECO:0000256" key="8">
    <source>
        <dbReference type="SAM" id="MobiDB-lite"/>
    </source>
</evidence>